<reference evidence="1 2" key="1">
    <citation type="submission" date="2007-03" db="EMBL/GenBank/DDBJ databases">
        <authorList>
            <person name="Stal L."/>
            <person name="Ferriera S."/>
            <person name="Johnson J."/>
            <person name="Kravitz S."/>
            <person name="Beeson K."/>
            <person name="Sutton G."/>
            <person name="Rogers Y.-H."/>
            <person name="Friedman R."/>
            <person name="Frazier M."/>
            <person name="Venter J.C."/>
        </authorList>
    </citation>
    <scope>NUCLEOTIDE SEQUENCE [LARGE SCALE GENOMIC DNA]</scope>
    <source>
        <strain evidence="1 2">CCY0110</strain>
    </source>
</reference>
<keyword evidence="2" id="KW-1185">Reference proteome</keyword>
<name>A3IJ47_9CHRO</name>
<accession>A3IJ47</accession>
<evidence type="ECO:0000313" key="1">
    <source>
        <dbReference type="EMBL" id="EAZ93829.1"/>
    </source>
</evidence>
<dbReference type="Proteomes" id="UP000003781">
    <property type="component" value="Unassembled WGS sequence"/>
</dbReference>
<sequence length="46" mass="4764">MGSKLPPNANTVSLNRFPVSETAFSSFKPASSNAENASALNTSAHL</sequence>
<organism evidence="1 2">
    <name type="scientific">Crocosphaera chwakensis CCY0110</name>
    <dbReference type="NCBI Taxonomy" id="391612"/>
    <lineage>
        <taxon>Bacteria</taxon>
        <taxon>Bacillati</taxon>
        <taxon>Cyanobacteriota</taxon>
        <taxon>Cyanophyceae</taxon>
        <taxon>Oscillatoriophycideae</taxon>
        <taxon>Chroococcales</taxon>
        <taxon>Aphanothecaceae</taxon>
        <taxon>Crocosphaera</taxon>
        <taxon>Crocosphaera chwakensis</taxon>
    </lineage>
</organism>
<gene>
    <name evidence="1" type="ORF">CY0110_18577</name>
</gene>
<evidence type="ECO:0000313" key="2">
    <source>
        <dbReference type="Proteomes" id="UP000003781"/>
    </source>
</evidence>
<proteinExistence type="predicted"/>
<dbReference type="EMBL" id="AAXW01000002">
    <property type="protein sequence ID" value="EAZ93829.1"/>
    <property type="molecule type" value="Genomic_DNA"/>
</dbReference>
<protein>
    <submittedName>
        <fullName evidence="1">Uncharacterized protein</fullName>
    </submittedName>
</protein>
<dbReference type="AlphaFoldDB" id="A3IJ47"/>
<comment type="caution">
    <text evidence="1">The sequence shown here is derived from an EMBL/GenBank/DDBJ whole genome shotgun (WGS) entry which is preliminary data.</text>
</comment>